<evidence type="ECO:0000256" key="1">
    <source>
        <dbReference type="ARBA" id="ARBA00004651"/>
    </source>
</evidence>
<evidence type="ECO:0000256" key="4">
    <source>
        <dbReference type="ARBA" id="ARBA00022679"/>
    </source>
</evidence>
<dbReference type="InterPro" id="IPR004563">
    <property type="entry name" value="Apolipo_AcylTrfase"/>
</dbReference>
<keyword evidence="6 9" id="KW-1133">Transmembrane helix</keyword>
<evidence type="ECO:0000256" key="8">
    <source>
        <dbReference type="ARBA" id="ARBA00023315"/>
    </source>
</evidence>
<dbReference type="Proteomes" id="UP000473278">
    <property type="component" value="Unassembled WGS sequence"/>
</dbReference>
<evidence type="ECO:0000313" key="12">
    <source>
        <dbReference type="Proteomes" id="UP000473278"/>
    </source>
</evidence>
<keyword evidence="3 9" id="KW-1003">Cell membrane</keyword>
<dbReference type="InterPro" id="IPR003010">
    <property type="entry name" value="C-N_Hydrolase"/>
</dbReference>
<dbReference type="PROSITE" id="PS50263">
    <property type="entry name" value="CN_HYDROLASE"/>
    <property type="match status" value="1"/>
</dbReference>
<evidence type="ECO:0000256" key="9">
    <source>
        <dbReference type="HAMAP-Rule" id="MF_01148"/>
    </source>
</evidence>
<feature type="transmembrane region" description="Helical" evidence="9">
    <location>
        <begin position="186"/>
        <end position="204"/>
    </location>
</feature>
<comment type="subcellular location">
    <subcellularLocation>
        <location evidence="1 9">Cell membrane</location>
        <topology evidence="1 9">Multi-pass membrane protein</topology>
    </subcellularLocation>
</comment>
<dbReference type="InterPro" id="IPR045378">
    <property type="entry name" value="LNT_N"/>
</dbReference>
<evidence type="ECO:0000256" key="2">
    <source>
        <dbReference type="ARBA" id="ARBA00010065"/>
    </source>
</evidence>
<comment type="similarity">
    <text evidence="2 9">Belongs to the CN hydrolase family. Apolipoprotein N-acyltransferase subfamily.</text>
</comment>
<dbReference type="AlphaFoldDB" id="A0A6M1T4C1"/>
<keyword evidence="8 9" id="KW-0012">Acyltransferase</keyword>
<dbReference type="PANTHER" id="PTHR38686:SF1">
    <property type="entry name" value="APOLIPOPROTEIN N-ACYLTRANSFERASE"/>
    <property type="match status" value="1"/>
</dbReference>
<evidence type="ECO:0000256" key="5">
    <source>
        <dbReference type="ARBA" id="ARBA00022692"/>
    </source>
</evidence>
<evidence type="ECO:0000256" key="6">
    <source>
        <dbReference type="ARBA" id="ARBA00022989"/>
    </source>
</evidence>
<dbReference type="RefSeq" id="WP_165141643.1">
    <property type="nucleotide sequence ID" value="NZ_JAALLT010000003.1"/>
</dbReference>
<dbReference type="InterPro" id="IPR036526">
    <property type="entry name" value="C-N_Hydrolase_sf"/>
</dbReference>
<proteinExistence type="inferred from homology"/>
<comment type="function">
    <text evidence="9">Catalyzes the phospholipid dependent N-acylation of the N-terminal cysteine of apolipoprotein, the last step in lipoprotein maturation.</text>
</comment>
<dbReference type="UniPathway" id="UPA00666"/>
<comment type="caution">
    <text evidence="11">The sequence shown here is derived from an EMBL/GenBank/DDBJ whole genome shotgun (WGS) entry which is preliminary data.</text>
</comment>
<accession>A0A6M1T4C1</accession>
<keyword evidence="4 9" id="KW-0808">Transferase</keyword>
<comment type="pathway">
    <text evidence="9">Protein modification; lipoprotein biosynthesis (N-acyl transfer).</text>
</comment>
<name>A0A6M1T4C1_9BACT</name>
<evidence type="ECO:0000256" key="3">
    <source>
        <dbReference type="ARBA" id="ARBA00022475"/>
    </source>
</evidence>
<dbReference type="GO" id="GO:0016410">
    <property type="term" value="F:N-acyltransferase activity"/>
    <property type="evidence" value="ECO:0007669"/>
    <property type="project" value="UniProtKB-UniRule"/>
</dbReference>
<dbReference type="SUPFAM" id="SSF56317">
    <property type="entry name" value="Carbon-nitrogen hydrolase"/>
    <property type="match status" value="1"/>
</dbReference>
<dbReference type="Pfam" id="PF20154">
    <property type="entry name" value="LNT_N"/>
    <property type="match status" value="1"/>
</dbReference>
<dbReference type="GO" id="GO:0005886">
    <property type="term" value="C:plasma membrane"/>
    <property type="evidence" value="ECO:0007669"/>
    <property type="project" value="UniProtKB-SubCell"/>
</dbReference>
<comment type="catalytic activity">
    <reaction evidence="9">
        <text>N-terminal S-1,2-diacyl-sn-glyceryl-L-cysteinyl-[lipoprotein] + a glycerophospholipid = N-acyl-S-1,2-diacyl-sn-glyceryl-L-cysteinyl-[lipoprotein] + a 2-acyl-sn-glycero-3-phospholipid + H(+)</text>
        <dbReference type="Rhea" id="RHEA:48228"/>
        <dbReference type="Rhea" id="RHEA-COMP:14681"/>
        <dbReference type="Rhea" id="RHEA-COMP:14684"/>
        <dbReference type="ChEBI" id="CHEBI:15378"/>
        <dbReference type="ChEBI" id="CHEBI:136912"/>
        <dbReference type="ChEBI" id="CHEBI:140656"/>
        <dbReference type="ChEBI" id="CHEBI:140657"/>
        <dbReference type="ChEBI" id="CHEBI:140660"/>
        <dbReference type="EC" id="2.3.1.269"/>
    </reaction>
</comment>
<dbReference type="CDD" id="cd07571">
    <property type="entry name" value="ALP_N-acyl_transferase"/>
    <property type="match status" value="1"/>
</dbReference>
<evidence type="ECO:0000259" key="10">
    <source>
        <dbReference type="PROSITE" id="PS50263"/>
    </source>
</evidence>
<dbReference type="Pfam" id="PF00795">
    <property type="entry name" value="CN_hydrolase"/>
    <property type="match status" value="1"/>
</dbReference>
<keyword evidence="7 9" id="KW-0472">Membrane</keyword>
<dbReference type="PANTHER" id="PTHR38686">
    <property type="entry name" value="APOLIPOPROTEIN N-ACYLTRANSFERASE"/>
    <property type="match status" value="1"/>
</dbReference>
<keyword evidence="11" id="KW-0449">Lipoprotein</keyword>
<feature type="transmembrane region" description="Helical" evidence="9">
    <location>
        <begin position="502"/>
        <end position="520"/>
    </location>
</feature>
<feature type="transmembrane region" description="Helical" evidence="9">
    <location>
        <begin position="56"/>
        <end position="76"/>
    </location>
</feature>
<dbReference type="HAMAP" id="MF_01148">
    <property type="entry name" value="Lnt"/>
    <property type="match status" value="1"/>
</dbReference>
<dbReference type="EMBL" id="JAALLT010000003">
    <property type="protein sequence ID" value="NGP76845.1"/>
    <property type="molecule type" value="Genomic_DNA"/>
</dbReference>
<keyword evidence="12" id="KW-1185">Reference proteome</keyword>
<feature type="transmembrane region" description="Helical" evidence="9">
    <location>
        <begin position="20"/>
        <end position="44"/>
    </location>
</feature>
<dbReference type="NCBIfam" id="TIGR00546">
    <property type="entry name" value="lnt"/>
    <property type="match status" value="1"/>
</dbReference>
<organism evidence="11 12">
    <name type="scientific">Halalkalibaculum roseum</name>
    <dbReference type="NCBI Taxonomy" id="2709311"/>
    <lineage>
        <taxon>Bacteria</taxon>
        <taxon>Pseudomonadati</taxon>
        <taxon>Balneolota</taxon>
        <taxon>Balneolia</taxon>
        <taxon>Balneolales</taxon>
        <taxon>Balneolaceae</taxon>
        <taxon>Halalkalibaculum</taxon>
    </lineage>
</organism>
<reference evidence="11 12" key="1">
    <citation type="submission" date="2020-02" db="EMBL/GenBank/DDBJ databases">
        <title>Balneolaceae bacterium YR4-1, complete genome.</title>
        <authorList>
            <person name="Li Y."/>
            <person name="Wu S."/>
        </authorList>
    </citation>
    <scope>NUCLEOTIDE SEQUENCE [LARGE SCALE GENOMIC DNA]</scope>
    <source>
        <strain evidence="11 12">YR4-1</strain>
    </source>
</reference>
<sequence>MKRFVEFVWNTKWALSLSAGILLGLSWPPFPFPFLVFPAFFLLFRLIDICDTAREAAYWAYPGLIVWNIITTYWMVMATVAGGIAAILANSAVMTVPIMLMYLFQKKLHSHWLIAITQTATWINYEYLHHLWDLAWPWLALGNAWANVPSLVQYISATGYLGISLWIVLVTALAYQATKTQSRKPVYASVVVLLIFPLISLVQFSSLNVETDGSLETVVAQPNYDTATYPDFGGYSDAYEALDVVLEISDSVRTDSTELVVWPESGIRTQIYSARVNDRAANEIKQLLKEKAAEWDLTLLSGVVYYEFFDLDNAPSLSRGTGSNPYLYYNAALGFYPDSTIEVYRKHNLVPVVERIPFIHFLDAIDVFDWVSFADIQAFGKGYEPTSFKADGVKTQALICYDSVFPSWVRRFVQDGAGFITIITNDGWWGNTSGHEQHFSYARLRAIEFRRWVVRSANNGISGIIDPSGSIKVETKYWTKTAFRYDVPIIYEQTLYSRFGDWLPYSMIVITGWGILLLLFRKFRPEKAISST</sequence>
<evidence type="ECO:0000313" key="11">
    <source>
        <dbReference type="EMBL" id="NGP76845.1"/>
    </source>
</evidence>
<keyword evidence="5 9" id="KW-0812">Transmembrane</keyword>
<dbReference type="Gene3D" id="3.60.110.10">
    <property type="entry name" value="Carbon-nitrogen hydrolase"/>
    <property type="match status" value="1"/>
</dbReference>
<dbReference type="EC" id="2.3.1.269" evidence="9"/>
<feature type="domain" description="CN hydrolase" evidence="10">
    <location>
        <begin position="220"/>
        <end position="497"/>
    </location>
</feature>
<dbReference type="GO" id="GO:0042158">
    <property type="term" value="P:lipoprotein biosynthetic process"/>
    <property type="evidence" value="ECO:0007669"/>
    <property type="project" value="UniProtKB-UniRule"/>
</dbReference>
<gene>
    <name evidence="9 11" type="primary">lnt</name>
    <name evidence="11" type="ORF">G3570_09390</name>
</gene>
<feature type="transmembrane region" description="Helical" evidence="9">
    <location>
        <begin position="152"/>
        <end position="174"/>
    </location>
</feature>
<protein>
    <recommendedName>
        <fullName evidence="9">Apolipoprotein N-acyltransferase</fullName>
        <shortName evidence="9">ALP N-acyltransferase</shortName>
        <ecNumber evidence="9">2.3.1.269</ecNumber>
    </recommendedName>
</protein>
<feature type="transmembrane region" description="Helical" evidence="9">
    <location>
        <begin position="82"/>
        <end position="104"/>
    </location>
</feature>
<evidence type="ECO:0000256" key="7">
    <source>
        <dbReference type="ARBA" id="ARBA00023136"/>
    </source>
</evidence>